<sequence length="247" mass="28802">MVLVEELRNQRDKTMAGNLYYWTQIFFSYNNNHIEGVRLSLDQTQQIFDTGTIFANDKNDPIRVDDIVETQNHFKAFDFVLDTIDEPLTPAYIIQIHKILKTYTSQEKDSRYNVGGFKQVPNDIGMLDAVKTTVPKNVKADLTRLFQNWESQTPNERQQLAQLANFHQSFELIHPFSDGNGRVGRLLLYKELCRAQAVPFIIRDENRTYYIRGLKTFASTPGYLVDTFGYEQDYYETLIQKFLPNFG</sequence>
<dbReference type="PANTHER" id="PTHR13504:SF38">
    <property type="entry name" value="FIDO DOMAIN-CONTAINING PROTEIN"/>
    <property type="match status" value="1"/>
</dbReference>
<feature type="domain" description="Fido" evidence="3">
    <location>
        <begin position="88"/>
        <end position="240"/>
    </location>
</feature>
<dbReference type="InterPro" id="IPR003812">
    <property type="entry name" value="Fido"/>
</dbReference>
<keyword evidence="2" id="KW-0067">ATP-binding</keyword>
<reference evidence="4 5" key="1">
    <citation type="journal article" date="2015" name="Genome Announc.">
        <title>Expanding the biotechnology potential of lactobacilli through comparative genomics of 213 strains and associated genera.</title>
        <authorList>
            <person name="Sun Z."/>
            <person name="Harris H.M."/>
            <person name="McCann A."/>
            <person name="Guo C."/>
            <person name="Argimon S."/>
            <person name="Zhang W."/>
            <person name="Yang X."/>
            <person name="Jeffery I.B."/>
            <person name="Cooney J.C."/>
            <person name="Kagawa T.F."/>
            <person name="Liu W."/>
            <person name="Song Y."/>
            <person name="Salvetti E."/>
            <person name="Wrobel A."/>
            <person name="Rasinkangas P."/>
            <person name="Parkhill J."/>
            <person name="Rea M.C."/>
            <person name="O'Sullivan O."/>
            <person name="Ritari J."/>
            <person name="Douillard F.P."/>
            <person name="Paul Ross R."/>
            <person name="Yang R."/>
            <person name="Briner A.E."/>
            <person name="Felis G.E."/>
            <person name="de Vos W.M."/>
            <person name="Barrangou R."/>
            <person name="Klaenhammer T.R."/>
            <person name="Caufield P.W."/>
            <person name="Cui Y."/>
            <person name="Zhang H."/>
            <person name="O'Toole P.W."/>
        </authorList>
    </citation>
    <scope>NUCLEOTIDE SEQUENCE [LARGE SCALE GENOMIC DNA]</scope>
    <source>
        <strain evidence="4 5">DSM 23365</strain>
    </source>
</reference>
<feature type="active site" evidence="1">
    <location>
        <position position="174"/>
    </location>
</feature>
<dbReference type="InterPro" id="IPR040198">
    <property type="entry name" value="Fido_containing"/>
</dbReference>
<evidence type="ECO:0000313" key="4">
    <source>
        <dbReference type="EMBL" id="KRN25779.1"/>
    </source>
</evidence>
<gene>
    <name evidence="4" type="ORF">FD14_GL000187</name>
</gene>
<dbReference type="PANTHER" id="PTHR13504">
    <property type="entry name" value="FIDO DOMAIN-CONTAINING PROTEIN DDB_G0283145"/>
    <property type="match status" value="1"/>
</dbReference>
<dbReference type="GO" id="GO:0005524">
    <property type="term" value="F:ATP binding"/>
    <property type="evidence" value="ECO:0007669"/>
    <property type="project" value="UniProtKB-KW"/>
</dbReference>
<evidence type="ECO:0000256" key="1">
    <source>
        <dbReference type="PIRSR" id="PIRSR640198-1"/>
    </source>
</evidence>
<dbReference type="EMBL" id="AYZM01000061">
    <property type="protein sequence ID" value="KRN25779.1"/>
    <property type="molecule type" value="Genomic_DNA"/>
</dbReference>
<dbReference type="AlphaFoldDB" id="A0A0R2FBL4"/>
<feature type="binding site" evidence="2">
    <location>
        <begin position="178"/>
        <end position="185"/>
    </location>
    <ligand>
        <name>ATP</name>
        <dbReference type="ChEBI" id="CHEBI:30616"/>
    </ligand>
</feature>
<evidence type="ECO:0000313" key="5">
    <source>
        <dbReference type="Proteomes" id="UP000051442"/>
    </source>
</evidence>
<dbReference type="RefSeq" id="WP_082405048.1">
    <property type="nucleotide sequence ID" value="NZ_AYZM01000061.1"/>
</dbReference>
<name>A0A0R2FBL4_9LACO</name>
<dbReference type="Gene3D" id="1.10.3290.10">
    <property type="entry name" value="Fido-like domain"/>
    <property type="match status" value="1"/>
</dbReference>
<comment type="caution">
    <text evidence="4">The sequence shown here is derived from an EMBL/GenBank/DDBJ whole genome shotgun (WGS) entry which is preliminary data.</text>
</comment>
<dbReference type="Pfam" id="PF02661">
    <property type="entry name" value="Fic"/>
    <property type="match status" value="1"/>
</dbReference>
<dbReference type="PROSITE" id="PS51459">
    <property type="entry name" value="FIDO"/>
    <property type="match status" value="1"/>
</dbReference>
<keyword evidence="2" id="KW-0547">Nucleotide-binding</keyword>
<evidence type="ECO:0000259" key="3">
    <source>
        <dbReference type="PROSITE" id="PS51459"/>
    </source>
</evidence>
<dbReference type="Proteomes" id="UP000051442">
    <property type="component" value="Unassembled WGS sequence"/>
</dbReference>
<dbReference type="OrthoDB" id="9813719at2"/>
<dbReference type="SUPFAM" id="SSF140931">
    <property type="entry name" value="Fic-like"/>
    <property type="match status" value="1"/>
</dbReference>
<organism evidence="4 5">
    <name type="scientific">Secundilactobacillus similis DSM 23365 = JCM 2765</name>
    <dbReference type="NCBI Taxonomy" id="1423804"/>
    <lineage>
        <taxon>Bacteria</taxon>
        <taxon>Bacillati</taxon>
        <taxon>Bacillota</taxon>
        <taxon>Bacilli</taxon>
        <taxon>Lactobacillales</taxon>
        <taxon>Lactobacillaceae</taxon>
        <taxon>Secundilactobacillus</taxon>
    </lineage>
</organism>
<proteinExistence type="predicted"/>
<dbReference type="PATRIC" id="fig|1423804.4.peg.202"/>
<evidence type="ECO:0000256" key="2">
    <source>
        <dbReference type="PIRSR" id="PIRSR640198-2"/>
    </source>
</evidence>
<keyword evidence="5" id="KW-1185">Reference proteome</keyword>
<accession>A0A0R2FBL4</accession>
<protein>
    <recommendedName>
        <fullName evidence="3">Fido domain-containing protein</fullName>
    </recommendedName>
</protein>
<dbReference type="STRING" id="1423804.FD14_GL000187"/>
<dbReference type="InterPro" id="IPR036597">
    <property type="entry name" value="Fido-like_dom_sf"/>
</dbReference>